<evidence type="ECO:0000256" key="1">
    <source>
        <dbReference type="SAM" id="Phobius"/>
    </source>
</evidence>
<dbReference type="RefSeq" id="WP_369869146.1">
    <property type="nucleotide sequence ID" value="NZ_JBGFFE010000017.1"/>
</dbReference>
<name>A0ABV4DZB7_9CLOT</name>
<comment type="caution">
    <text evidence="2">The sequence shown here is derived from an EMBL/GenBank/DDBJ whole genome shotgun (WGS) entry which is preliminary data.</text>
</comment>
<feature type="transmembrane region" description="Helical" evidence="1">
    <location>
        <begin position="6"/>
        <end position="27"/>
    </location>
</feature>
<keyword evidence="1" id="KW-0812">Transmembrane</keyword>
<proteinExistence type="predicted"/>
<reference evidence="2 3" key="1">
    <citation type="submission" date="2024-08" db="EMBL/GenBank/DDBJ databases">
        <title>Clostridium lapicellarii sp. nov., and Clostridium renhuaiense sp. nov., two species isolated from the mud in a fermentation cellar used for producing sauce-flavour Chinese liquors.</title>
        <authorList>
            <person name="Yang F."/>
            <person name="Wang H."/>
            <person name="Chen L.Q."/>
            <person name="Zhou N."/>
            <person name="Lu J.J."/>
            <person name="Pu X.X."/>
            <person name="Wan B."/>
            <person name="Wang L."/>
            <person name="Liu S.J."/>
        </authorList>
    </citation>
    <scope>NUCLEOTIDE SEQUENCE [LARGE SCALE GENOMIC DNA]</scope>
    <source>
        <strain evidence="2 3">MT-113</strain>
    </source>
</reference>
<gene>
    <name evidence="2" type="ORF">AB8S09_11360</name>
</gene>
<dbReference type="Proteomes" id="UP001565220">
    <property type="component" value="Unassembled WGS sequence"/>
</dbReference>
<organism evidence="2 3">
    <name type="scientific">Clostridium lapidicellarium</name>
    <dbReference type="NCBI Taxonomy" id="3240931"/>
    <lineage>
        <taxon>Bacteria</taxon>
        <taxon>Bacillati</taxon>
        <taxon>Bacillota</taxon>
        <taxon>Clostridia</taxon>
        <taxon>Eubacteriales</taxon>
        <taxon>Clostridiaceae</taxon>
        <taxon>Clostridium</taxon>
    </lineage>
</organism>
<keyword evidence="1" id="KW-0472">Membrane</keyword>
<keyword evidence="1" id="KW-1133">Transmembrane helix</keyword>
<feature type="transmembrane region" description="Helical" evidence="1">
    <location>
        <begin position="57"/>
        <end position="77"/>
    </location>
</feature>
<evidence type="ECO:0000313" key="3">
    <source>
        <dbReference type="Proteomes" id="UP001565220"/>
    </source>
</evidence>
<evidence type="ECO:0000313" key="2">
    <source>
        <dbReference type="EMBL" id="MEY8764230.1"/>
    </source>
</evidence>
<feature type="transmembrane region" description="Helical" evidence="1">
    <location>
        <begin position="125"/>
        <end position="145"/>
    </location>
</feature>
<sequence>MLKINWVEIFLRLIPEMLLIVWGIHIIAKKSFDIKKYIFLSFILSIITFLIRDLPIYFGVHTLIMAILIIGTMVFFIRIPIITSIYGTLFMLLLLSISEFLNMLLLNLFKININISSMNPIKKSIFGIPSLIFLFFLIMLTRYLLKKRGIKNVPD</sequence>
<accession>A0ABV4DZB7</accession>
<feature type="transmembrane region" description="Helical" evidence="1">
    <location>
        <begin position="84"/>
        <end position="105"/>
    </location>
</feature>
<feature type="transmembrane region" description="Helical" evidence="1">
    <location>
        <begin position="34"/>
        <end position="51"/>
    </location>
</feature>
<dbReference type="EMBL" id="JBGFFE010000017">
    <property type="protein sequence ID" value="MEY8764230.1"/>
    <property type="molecule type" value="Genomic_DNA"/>
</dbReference>
<protein>
    <submittedName>
        <fullName evidence="2">Uncharacterized protein</fullName>
    </submittedName>
</protein>
<keyword evidence="3" id="KW-1185">Reference proteome</keyword>